<dbReference type="Pfam" id="PF23635">
    <property type="entry name" value="Beta-prop_AT5G49610-like"/>
    <property type="match status" value="1"/>
</dbReference>
<sequence length="186" mass="21048">MPPQPLELATAVRLAENYSLDAYDQEWVCMYDCHNDTILLHGSQGKGILFGLHWPLCPDRGVVAPPVTPYDQFDGTAGTCAHFVFKEEGDGKSLTFIWLSMGYLKEKKKYSIKYKAHIYMLQHGLWHWHSSAVAVLPSQRSDLNPLLSSNKIYMEHSTSIAALNLTTQTSPLFRSPKEWSGMFVKI</sequence>
<name>A0A8R7TCN6_TRIUA</name>
<organism evidence="2 3">
    <name type="scientific">Triticum urartu</name>
    <name type="common">Red wild einkorn</name>
    <name type="synonym">Crithodium urartu</name>
    <dbReference type="NCBI Taxonomy" id="4572"/>
    <lineage>
        <taxon>Eukaryota</taxon>
        <taxon>Viridiplantae</taxon>
        <taxon>Streptophyta</taxon>
        <taxon>Embryophyta</taxon>
        <taxon>Tracheophyta</taxon>
        <taxon>Spermatophyta</taxon>
        <taxon>Magnoliopsida</taxon>
        <taxon>Liliopsida</taxon>
        <taxon>Poales</taxon>
        <taxon>Poaceae</taxon>
        <taxon>BOP clade</taxon>
        <taxon>Pooideae</taxon>
        <taxon>Triticodae</taxon>
        <taxon>Triticeae</taxon>
        <taxon>Triticinae</taxon>
        <taxon>Triticum</taxon>
    </lineage>
</organism>
<accession>A0A8R7TCN6</accession>
<keyword evidence="3" id="KW-1185">Reference proteome</keyword>
<evidence type="ECO:0000313" key="3">
    <source>
        <dbReference type="Proteomes" id="UP000015106"/>
    </source>
</evidence>
<reference evidence="3" key="1">
    <citation type="journal article" date="2013" name="Nature">
        <title>Draft genome of the wheat A-genome progenitor Triticum urartu.</title>
        <authorList>
            <person name="Ling H.Q."/>
            <person name="Zhao S."/>
            <person name="Liu D."/>
            <person name="Wang J."/>
            <person name="Sun H."/>
            <person name="Zhang C."/>
            <person name="Fan H."/>
            <person name="Li D."/>
            <person name="Dong L."/>
            <person name="Tao Y."/>
            <person name="Gao C."/>
            <person name="Wu H."/>
            <person name="Li Y."/>
            <person name="Cui Y."/>
            <person name="Guo X."/>
            <person name="Zheng S."/>
            <person name="Wang B."/>
            <person name="Yu K."/>
            <person name="Liang Q."/>
            <person name="Yang W."/>
            <person name="Lou X."/>
            <person name="Chen J."/>
            <person name="Feng M."/>
            <person name="Jian J."/>
            <person name="Zhang X."/>
            <person name="Luo G."/>
            <person name="Jiang Y."/>
            <person name="Liu J."/>
            <person name="Wang Z."/>
            <person name="Sha Y."/>
            <person name="Zhang B."/>
            <person name="Wu H."/>
            <person name="Tang D."/>
            <person name="Shen Q."/>
            <person name="Xue P."/>
            <person name="Zou S."/>
            <person name="Wang X."/>
            <person name="Liu X."/>
            <person name="Wang F."/>
            <person name="Yang Y."/>
            <person name="An X."/>
            <person name="Dong Z."/>
            <person name="Zhang K."/>
            <person name="Zhang X."/>
            <person name="Luo M.C."/>
            <person name="Dvorak J."/>
            <person name="Tong Y."/>
            <person name="Wang J."/>
            <person name="Yang H."/>
            <person name="Li Z."/>
            <person name="Wang D."/>
            <person name="Zhang A."/>
            <person name="Wang J."/>
        </authorList>
    </citation>
    <scope>NUCLEOTIDE SEQUENCE</scope>
    <source>
        <strain evidence="3">cv. G1812</strain>
    </source>
</reference>
<dbReference type="EnsemblPlants" id="TuG1812G0200000787.01.T01">
    <property type="protein sequence ID" value="TuG1812G0200000787.01.T01.cds328409"/>
    <property type="gene ID" value="TuG1812G0200000787.01"/>
</dbReference>
<proteinExistence type="predicted"/>
<dbReference type="Proteomes" id="UP000015106">
    <property type="component" value="Chromosome 2"/>
</dbReference>
<reference evidence="2" key="3">
    <citation type="submission" date="2022-06" db="UniProtKB">
        <authorList>
            <consortium name="EnsemblPlants"/>
        </authorList>
    </citation>
    <scope>IDENTIFICATION</scope>
</reference>
<evidence type="ECO:0000313" key="2">
    <source>
        <dbReference type="EnsemblPlants" id="TuG1812G0200000787.01.T01.cds328409"/>
    </source>
</evidence>
<protein>
    <recommendedName>
        <fullName evidence="1">F-box protein AT5G49610-like beta-propeller domain-containing protein</fullName>
    </recommendedName>
</protein>
<evidence type="ECO:0000259" key="1">
    <source>
        <dbReference type="Pfam" id="PF23635"/>
    </source>
</evidence>
<dbReference type="Gramene" id="TuG1812G0200000787.01.T01">
    <property type="protein sequence ID" value="TuG1812G0200000787.01.T01.cds328409"/>
    <property type="gene ID" value="TuG1812G0200000787.01"/>
</dbReference>
<dbReference type="InterPro" id="IPR056594">
    <property type="entry name" value="AT5G49610-like_b-prop"/>
</dbReference>
<reference evidence="2" key="2">
    <citation type="submission" date="2018-03" db="EMBL/GenBank/DDBJ databases">
        <title>The Triticum urartu genome reveals the dynamic nature of wheat genome evolution.</title>
        <authorList>
            <person name="Ling H."/>
            <person name="Ma B."/>
            <person name="Shi X."/>
            <person name="Liu H."/>
            <person name="Dong L."/>
            <person name="Sun H."/>
            <person name="Cao Y."/>
            <person name="Gao Q."/>
            <person name="Zheng S."/>
            <person name="Li Y."/>
            <person name="Yu Y."/>
            <person name="Du H."/>
            <person name="Qi M."/>
            <person name="Li Y."/>
            <person name="Yu H."/>
            <person name="Cui Y."/>
            <person name="Wang N."/>
            <person name="Chen C."/>
            <person name="Wu H."/>
            <person name="Zhao Y."/>
            <person name="Zhang J."/>
            <person name="Li Y."/>
            <person name="Zhou W."/>
            <person name="Zhang B."/>
            <person name="Hu W."/>
            <person name="Eijk M."/>
            <person name="Tang J."/>
            <person name="Witsenboer H."/>
            <person name="Zhao S."/>
            <person name="Li Z."/>
            <person name="Zhang A."/>
            <person name="Wang D."/>
            <person name="Liang C."/>
        </authorList>
    </citation>
    <scope>NUCLEOTIDE SEQUENCE [LARGE SCALE GENOMIC DNA]</scope>
    <source>
        <strain evidence="2">cv. G1812</strain>
    </source>
</reference>
<feature type="domain" description="F-box protein AT5G49610-like beta-propeller" evidence="1">
    <location>
        <begin position="30"/>
        <end position="177"/>
    </location>
</feature>
<dbReference type="AlphaFoldDB" id="A0A8R7TCN6"/>